<dbReference type="Proteomes" id="UP000297706">
    <property type="component" value="Unassembled WGS sequence"/>
</dbReference>
<keyword evidence="3" id="KW-1185">Reference proteome</keyword>
<organism evidence="2 3">
    <name type="scientific">Methylotenera oryzisoli</name>
    <dbReference type="NCBI Taxonomy" id="2080758"/>
    <lineage>
        <taxon>Bacteria</taxon>
        <taxon>Pseudomonadati</taxon>
        <taxon>Pseudomonadota</taxon>
        <taxon>Betaproteobacteria</taxon>
        <taxon>Nitrosomonadales</taxon>
        <taxon>Methylophilaceae</taxon>
        <taxon>Methylotenera</taxon>
    </lineage>
</organism>
<comment type="caution">
    <text evidence="2">The sequence shown here is derived from an EMBL/GenBank/DDBJ whole genome shotgun (WGS) entry which is preliminary data.</text>
</comment>
<evidence type="ECO:0000313" key="3">
    <source>
        <dbReference type="Proteomes" id="UP000297706"/>
    </source>
</evidence>
<gene>
    <name evidence="2" type="ORF">C3Y98_04550</name>
</gene>
<protein>
    <submittedName>
        <fullName evidence="2">Uncharacterized protein</fullName>
    </submittedName>
</protein>
<reference evidence="2 3" key="1">
    <citation type="submission" date="2018-02" db="EMBL/GenBank/DDBJ databases">
        <title>A novel lanthanide dependent methylotroph, Methylotenera sp. La3113.</title>
        <authorList>
            <person name="Lv H."/>
            <person name="Tani A."/>
        </authorList>
    </citation>
    <scope>NUCLEOTIDE SEQUENCE [LARGE SCALE GENOMIC DNA]</scope>
    <source>
        <strain evidence="2 3">La3113</strain>
    </source>
</reference>
<dbReference type="EMBL" id="PQVH01000007">
    <property type="protein sequence ID" value="TFW72076.1"/>
    <property type="molecule type" value="Genomic_DNA"/>
</dbReference>
<evidence type="ECO:0000256" key="1">
    <source>
        <dbReference type="SAM" id="MobiDB-lite"/>
    </source>
</evidence>
<dbReference type="AlphaFoldDB" id="A0A4Y9VS90"/>
<dbReference type="RefSeq" id="WP_135276925.1">
    <property type="nucleotide sequence ID" value="NZ_PQVH01000007.1"/>
</dbReference>
<feature type="region of interest" description="Disordered" evidence="1">
    <location>
        <begin position="43"/>
        <end position="66"/>
    </location>
</feature>
<proteinExistence type="predicted"/>
<accession>A0A4Y9VS90</accession>
<name>A0A4Y9VS90_9PROT</name>
<evidence type="ECO:0000313" key="2">
    <source>
        <dbReference type="EMBL" id="TFW72076.1"/>
    </source>
</evidence>
<sequence>MPATADLQTAFNTSQLPRLGYTFERAMQSKALVTCLTRLAQRKTPQQPIPKNSRKNAAQTYWYNKD</sequence>